<reference evidence="1" key="1">
    <citation type="journal article" date="2014" name="Front. Microbiol.">
        <title>High frequency of phylogenetically diverse reductive dehalogenase-homologous genes in deep subseafloor sedimentary metagenomes.</title>
        <authorList>
            <person name="Kawai M."/>
            <person name="Futagami T."/>
            <person name="Toyoda A."/>
            <person name="Takaki Y."/>
            <person name="Nishi S."/>
            <person name="Hori S."/>
            <person name="Arai W."/>
            <person name="Tsubouchi T."/>
            <person name="Morono Y."/>
            <person name="Uchiyama I."/>
            <person name="Ito T."/>
            <person name="Fujiyama A."/>
            <person name="Inagaki F."/>
            <person name="Takami H."/>
        </authorList>
    </citation>
    <scope>NUCLEOTIDE SEQUENCE</scope>
    <source>
        <strain evidence="1">Expedition CK06-06</strain>
    </source>
</reference>
<sequence length="124" mass="13146">MAHKTLFVFPASSMIGFGESIAADPPTPMTSFLGRPALAFDDAANETAVTPEVVMPQGNWRVPADRPLYCDVHYSMATGDTELDSTIQIHVEAKTPNTDTLDMEAATSWDDGNIGTGSIASGDP</sequence>
<proteinExistence type="predicted"/>
<feature type="non-terminal residue" evidence="1">
    <location>
        <position position="124"/>
    </location>
</feature>
<comment type="caution">
    <text evidence="1">The sequence shown here is derived from an EMBL/GenBank/DDBJ whole genome shotgun (WGS) entry which is preliminary data.</text>
</comment>
<name>X0V1X3_9ZZZZ</name>
<dbReference type="EMBL" id="BARS01018452">
    <property type="protein sequence ID" value="GAF94650.1"/>
    <property type="molecule type" value="Genomic_DNA"/>
</dbReference>
<dbReference type="AlphaFoldDB" id="X0V1X3"/>
<protein>
    <submittedName>
        <fullName evidence="1">Uncharacterized protein</fullName>
    </submittedName>
</protein>
<accession>X0V1X3</accession>
<evidence type="ECO:0000313" key="1">
    <source>
        <dbReference type="EMBL" id="GAF94650.1"/>
    </source>
</evidence>
<organism evidence="1">
    <name type="scientific">marine sediment metagenome</name>
    <dbReference type="NCBI Taxonomy" id="412755"/>
    <lineage>
        <taxon>unclassified sequences</taxon>
        <taxon>metagenomes</taxon>
        <taxon>ecological metagenomes</taxon>
    </lineage>
</organism>
<gene>
    <name evidence="1" type="ORF">S01H1_30025</name>
</gene>